<evidence type="ECO:0000313" key="3">
    <source>
        <dbReference type="Proteomes" id="UP000324222"/>
    </source>
</evidence>
<reference evidence="2 3" key="1">
    <citation type="submission" date="2019-05" db="EMBL/GenBank/DDBJ databases">
        <title>Another draft genome of Portunus trituberculatus and its Hox gene families provides insights of decapod evolution.</title>
        <authorList>
            <person name="Jeong J.-H."/>
            <person name="Song I."/>
            <person name="Kim S."/>
            <person name="Choi T."/>
            <person name="Kim D."/>
            <person name="Ryu S."/>
            <person name="Kim W."/>
        </authorList>
    </citation>
    <scope>NUCLEOTIDE SEQUENCE [LARGE SCALE GENOMIC DNA]</scope>
    <source>
        <tissue evidence="2">Muscle</tissue>
    </source>
</reference>
<accession>A0A5B7CY41</accession>
<dbReference type="Proteomes" id="UP000324222">
    <property type="component" value="Unassembled WGS sequence"/>
</dbReference>
<feature type="compositionally biased region" description="Basic and acidic residues" evidence="1">
    <location>
        <begin position="15"/>
        <end position="29"/>
    </location>
</feature>
<feature type="region of interest" description="Disordered" evidence="1">
    <location>
        <begin position="1"/>
        <end position="44"/>
    </location>
</feature>
<evidence type="ECO:0000256" key="1">
    <source>
        <dbReference type="SAM" id="MobiDB-lite"/>
    </source>
</evidence>
<dbReference type="EMBL" id="VSRR010000305">
    <property type="protein sequence ID" value="MPC13781.1"/>
    <property type="molecule type" value="Genomic_DNA"/>
</dbReference>
<proteinExistence type="predicted"/>
<gene>
    <name evidence="2" type="ORF">E2C01_006525</name>
</gene>
<dbReference type="AlphaFoldDB" id="A0A5B7CY41"/>
<keyword evidence="3" id="KW-1185">Reference proteome</keyword>
<name>A0A5B7CY41_PORTR</name>
<sequence length="104" mass="11554">MPRPGDASMGGRGVSVEKVDGHFRQEHYTSSDTNATLPLEEGGRMQHISTRGKMEGRLNPPPLYQPYPITIRSSTKQPNLSLLSAICNHCAVAHFPQFIPLYYT</sequence>
<protein>
    <submittedName>
        <fullName evidence="2">Uncharacterized protein</fullName>
    </submittedName>
</protein>
<evidence type="ECO:0000313" key="2">
    <source>
        <dbReference type="EMBL" id="MPC13781.1"/>
    </source>
</evidence>
<comment type="caution">
    <text evidence="2">The sequence shown here is derived from an EMBL/GenBank/DDBJ whole genome shotgun (WGS) entry which is preliminary data.</text>
</comment>
<organism evidence="2 3">
    <name type="scientific">Portunus trituberculatus</name>
    <name type="common">Swimming crab</name>
    <name type="synonym">Neptunus trituberculatus</name>
    <dbReference type="NCBI Taxonomy" id="210409"/>
    <lineage>
        <taxon>Eukaryota</taxon>
        <taxon>Metazoa</taxon>
        <taxon>Ecdysozoa</taxon>
        <taxon>Arthropoda</taxon>
        <taxon>Crustacea</taxon>
        <taxon>Multicrustacea</taxon>
        <taxon>Malacostraca</taxon>
        <taxon>Eumalacostraca</taxon>
        <taxon>Eucarida</taxon>
        <taxon>Decapoda</taxon>
        <taxon>Pleocyemata</taxon>
        <taxon>Brachyura</taxon>
        <taxon>Eubrachyura</taxon>
        <taxon>Portunoidea</taxon>
        <taxon>Portunidae</taxon>
        <taxon>Portuninae</taxon>
        <taxon>Portunus</taxon>
    </lineage>
</organism>